<evidence type="ECO:0000256" key="6">
    <source>
        <dbReference type="SAM" id="MobiDB-lite"/>
    </source>
</evidence>
<gene>
    <name evidence="8" type="ORF">ACIB24_21250</name>
</gene>
<evidence type="ECO:0000256" key="1">
    <source>
        <dbReference type="ARBA" id="ARBA00008987"/>
    </source>
</evidence>
<keyword evidence="2" id="KW-0813">Transport</keyword>
<proteinExistence type="inferred from homology"/>
<comment type="caution">
    <text evidence="8">The sequence shown here is derived from an EMBL/GenBank/DDBJ whole genome shotgun (WGS) entry which is preliminary data.</text>
</comment>
<keyword evidence="4" id="KW-1015">Disulfide bond</keyword>
<dbReference type="CDD" id="cd02956">
    <property type="entry name" value="ybbN"/>
    <property type="match status" value="1"/>
</dbReference>
<dbReference type="SUPFAM" id="SSF48452">
    <property type="entry name" value="TPR-like"/>
    <property type="match status" value="1"/>
</dbReference>
<evidence type="ECO:0000313" key="8">
    <source>
        <dbReference type="EMBL" id="MFI7589602.1"/>
    </source>
</evidence>
<reference evidence="8 9" key="1">
    <citation type="submission" date="2024-10" db="EMBL/GenBank/DDBJ databases">
        <title>The Natural Products Discovery Center: Release of the First 8490 Sequenced Strains for Exploring Actinobacteria Biosynthetic Diversity.</title>
        <authorList>
            <person name="Kalkreuter E."/>
            <person name="Kautsar S.A."/>
            <person name="Yang D."/>
            <person name="Bader C.D."/>
            <person name="Teijaro C.N."/>
            <person name="Fluegel L."/>
            <person name="Davis C.M."/>
            <person name="Simpson J.R."/>
            <person name="Lauterbach L."/>
            <person name="Steele A.D."/>
            <person name="Gui C."/>
            <person name="Meng S."/>
            <person name="Li G."/>
            <person name="Viehrig K."/>
            <person name="Ye F."/>
            <person name="Su P."/>
            <person name="Kiefer A.F."/>
            <person name="Nichols A."/>
            <person name="Cepeda A.J."/>
            <person name="Yan W."/>
            <person name="Fan B."/>
            <person name="Jiang Y."/>
            <person name="Adhikari A."/>
            <person name="Zheng C.-J."/>
            <person name="Schuster L."/>
            <person name="Cowan T.M."/>
            <person name="Smanski M.J."/>
            <person name="Chevrette M.G."/>
            <person name="De Carvalho L.P.S."/>
            <person name="Shen B."/>
        </authorList>
    </citation>
    <scope>NUCLEOTIDE SEQUENCE [LARGE SCALE GENOMIC DNA]</scope>
    <source>
        <strain evidence="8 9">NPDC049639</strain>
    </source>
</reference>
<dbReference type="PANTHER" id="PTHR45663:SF11">
    <property type="entry name" value="GEO12009P1"/>
    <property type="match status" value="1"/>
</dbReference>
<evidence type="ECO:0000313" key="9">
    <source>
        <dbReference type="Proteomes" id="UP001612915"/>
    </source>
</evidence>
<dbReference type="InterPro" id="IPR036249">
    <property type="entry name" value="Thioredoxin-like_sf"/>
</dbReference>
<dbReference type="Pfam" id="PF14561">
    <property type="entry name" value="TPR_20"/>
    <property type="match status" value="1"/>
</dbReference>
<dbReference type="RefSeq" id="WP_398284206.1">
    <property type="nucleotide sequence ID" value="NZ_JBITLV010000008.1"/>
</dbReference>
<evidence type="ECO:0000256" key="4">
    <source>
        <dbReference type="ARBA" id="ARBA00023157"/>
    </source>
</evidence>
<evidence type="ECO:0000256" key="3">
    <source>
        <dbReference type="ARBA" id="ARBA00022982"/>
    </source>
</evidence>
<dbReference type="PANTHER" id="PTHR45663">
    <property type="entry name" value="GEO12009P1"/>
    <property type="match status" value="1"/>
</dbReference>
<evidence type="ECO:0000256" key="5">
    <source>
        <dbReference type="ARBA" id="ARBA00023284"/>
    </source>
</evidence>
<dbReference type="Gene3D" id="1.25.40.10">
    <property type="entry name" value="Tetratricopeptide repeat domain"/>
    <property type="match status" value="1"/>
</dbReference>
<dbReference type="InterPro" id="IPR017937">
    <property type="entry name" value="Thioredoxin_CS"/>
</dbReference>
<dbReference type="PROSITE" id="PS51352">
    <property type="entry name" value="THIOREDOXIN_2"/>
    <property type="match status" value="1"/>
</dbReference>
<dbReference type="EMBL" id="JBITLV010000008">
    <property type="protein sequence ID" value="MFI7589602.1"/>
    <property type="molecule type" value="Genomic_DNA"/>
</dbReference>
<dbReference type="Proteomes" id="UP001612915">
    <property type="component" value="Unassembled WGS sequence"/>
</dbReference>
<dbReference type="InterPro" id="IPR013766">
    <property type="entry name" value="Thioredoxin_domain"/>
</dbReference>
<dbReference type="InterPro" id="IPR011990">
    <property type="entry name" value="TPR-like_helical_dom_sf"/>
</dbReference>
<protein>
    <submittedName>
        <fullName evidence="8">Tetratricopeptide repeat protein</fullName>
    </submittedName>
</protein>
<name>A0ABW8AT91_9ACTN</name>
<organism evidence="8 9">
    <name type="scientific">Spongisporangium articulatum</name>
    <dbReference type="NCBI Taxonomy" id="3362603"/>
    <lineage>
        <taxon>Bacteria</taxon>
        <taxon>Bacillati</taxon>
        <taxon>Actinomycetota</taxon>
        <taxon>Actinomycetes</taxon>
        <taxon>Kineosporiales</taxon>
        <taxon>Kineosporiaceae</taxon>
        <taxon>Spongisporangium</taxon>
    </lineage>
</organism>
<dbReference type="PROSITE" id="PS00194">
    <property type="entry name" value="THIOREDOXIN_1"/>
    <property type="match status" value="1"/>
</dbReference>
<accession>A0ABW8AT91</accession>
<feature type="region of interest" description="Disordered" evidence="6">
    <location>
        <begin position="25"/>
        <end position="46"/>
    </location>
</feature>
<keyword evidence="5" id="KW-0676">Redox-active center</keyword>
<feature type="domain" description="Thioredoxin" evidence="7">
    <location>
        <begin position="48"/>
        <end position="164"/>
    </location>
</feature>
<sequence length="330" mass="34262">MSNPTRGRMPAGPALNMRGVVDLGSLARPATPPARPAGAAGGGAASGAAGGDGANPFVIDVSDATFPTDVIDVSMTVPVVLDFWADWCGPCKQLSPVLEKLAAELGGRILLAKVDSDANPQLSQAFQIQSIPSVFAVVKGQPIPMFTGAQPEPAIRQVLDELLRVAEANGVTGRVPGVAPEGAADAAEPVEEELPPLHQAAYDAIEADDLDGAIAAYQQALRESPADELARVGLAQVQLMKRTAGADLDAARAAAAQNPKDADAQILVADLDVLGGHVEDAFARLIDTVRVVFGDEREKVRKHLVELFEVVGTSDPRVIKARPALASALF</sequence>
<dbReference type="Gene3D" id="3.40.30.10">
    <property type="entry name" value="Glutaredoxin"/>
    <property type="match status" value="1"/>
</dbReference>
<keyword evidence="3" id="KW-0249">Electron transport</keyword>
<comment type="similarity">
    <text evidence="1">Belongs to the thioredoxin family.</text>
</comment>
<keyword evidence="9" id="KW-1185">Reference proteome</keyword>
<evidence type="ECO:0000256" key="2">
    <source>
        <dbReference type="ARBA" id="ARBA00022448"/>
    </source>
</evidence>
<dbReference type="Pfam" id="PF00085">
    <property type="entry name" value="Thioredoxin"/>
    <property type="match status" value="1"/>
</dbReference>
<dbReference type="SUPFAM" id="SSF52833">
    <property type="entry name" value="Thioredoxin-like"/>
    <property type="match status" value="1"/>
</dbReference>
<evidence type="ECO:0000259" key="7">
    <source>
        <dbReference type="PROSITE" id="PS51352"/>
    </source>
</evidence>